<organism evidence="8 9">
    <name type="scientific">Plasmodium falciparum (isolate Palo Alto / Uganda)</name>
    <dbReference type="NCBI Taxonomy" id="57270"/>
    <lineage>
        <taxon>Eukaryota</taxon>
        <taxon>Sar</taxon>
        <taxon>Alveolata</taxon>
        <taxon>Apicomplexa</taxon>
        <taxon>Aconoidasida</taxon>
        <taxon>Haemosporida</taxon>
        <taxon>Plasmodiidae</taxon>
        <taxon>Plasmodium</taxon>
        <taxon>Plasmodium (Laverania)</taxon>
    </lineage>
</organism>
<evidence type="ECO:0000259" key="7">
    <source>
        <dbReference type="Pfam" id="PF22672"/>
    </source>
</evidence>
<dbReference type="FunFam" id="1.10.1900.40:FF:000005">
    <property type="entry name" value="Erythrocyte membrane protein 1, PfEMP1"/>
    <property type="match status" value="1"/>
</dbReference>
<evidence type="ECO:0008006" key="10">
    <source>
        <dbReference type="Google" id="ProtNLM"/>
    </source>
</evidence>
<dbReference type="Gene3D" id="1.20.58.1930">
    <property type="match status" value="1"/>
</dbReference>
<name>W4IRG5_PLAFP</name>
<dbReference type="FunFam" id="1.20.58.830:FF:000005">
    <property type="entry name" value="Erythrocyte membrane protein 1, PfEMP1"/>
    <property type="match status" value="1"/>
</dbReference>
<feature type="compositionally biased region" description="Low complexity" evidence="1">
    <location>
        <begin position="1901"/>
        <end position="1925"/>
    </location>
</feature>
<feature type="compositionally biased region" description="Polar residues" evidence="1">
    <location>
        <begin position="1601"/>
        <end position="1612"/>
    </location>
</feature>
<feature type="domain" description="Duffy-antigen binding" evidence="3">
    <location>
        <begin position="850"/>
        <end position="1032"/>
    </location>
</feature>
<feature type="region of interest" description="Disordered" evidence="1">
    <location>
        <begin position="1139"/>
        <end position="1162"/>
    </location>
</feature>
<feature type="region of interest" description="Disordered" evidence="1">
    <location>
        <begin position="1702"/>
        <end position="1724"/>
    </location>
</feature>
<accession>W4IRG5</accession>
<feature type="domain" description="Duffy-antigen binding" evidence="3">
    <location>
        <begin position="1298"/>
        <end position="1496"/>
    </location>
</feature>
<evidence type="ECO:0000259" key="5">
    <source>
        <dbReference type="Pfam" id="PF15447"/>
    </source>
</evidence>
<dbReference type="GO" id="GO:0046789">
    <property type="term" value="F:host cell surface receptor binding"/>
    <property type="evidence" value="ECO:0007669"/>
    <property type="project" value="InterPro"/>
</dbReference>
<dbReference type="InterPro" id="IPR042202">
    <property type="entry name" value="Duffy-ag-bd_sf"/>
</dbReference>
<dbReference type="GO" id="GO:0016020">
    <property type="term" value="C:membrane"/>
    <property type="evidence" value="ECO:0007669"/>
    <property type="project" value="InterPro"/>
</dbReference>
<feature type="region of interest" description="Disordered" evidence="1">
    <location>
        <begin position="708"/>
        <end position="747"/>
    </location>
</feature>
<feature type="region of interest" description="Disordered" evidence="1">
    <location>
        <begin position="1898"/>
        <end position="1925"/>
    </location>
</feature>
<feature type="compositionally biased region" description="Basic and acidic residues" evidence="1">
    <location>
        <begin position="1613"/>
        <end position="1626"/>
    </location>
</feature>
<dbReference type="InterPro" id="IPR004258">
    <property type="entry name" value="DBL"/>
</dbReference>
<dbReference type="InterPro" id="IPR054595">
    <property type="entry name" value="DBL_C"/>
</dbReference>
<dbReference type="InterPro" id="IPR044932">
    <property type="entry name" value="PfEMP1_ATS_sf"/>
</dbReference>
<dbReference type="Gene3D" id="1.20.58.830">
    <property type="match status" value="3"/>
</dbReference>
<dbReference type="SUPFAM" id="SSF140924">
    <property type="entry name" value="Duffy binding domain-like"/>
    <property type="match status" value="4"/>
</dbReference>
<feature type="domain" description="PfEMP1 CIDRalpha1" evidence="6">
    <location>
        <begin position="503"/>
        <end position="558"/>
    </location>
</feature>
<dbReference type="InterPro" id="IPR049158">
    <property type="entry name" value="PfEMP1_CIDRalpha1_dom"/>
</dbReference>
<feature type="region of interest" description="Disordered" evidence="1">
    <location>
        <begin position="1601"/>
        <end position="1626"/>
    </location>
</feature>
<dbReference type="Pfam" id="PF15445">
    <property type="entry name" value="ATS"/>
    <property type="match status" value="1"/>
</dbReference>
<evidence type="ECO:0000259" key="4">
    <source>
        <dbReference type="Pfam" id="PF15445"/>
    </source>
</evidence>
<dbReference type="InterPro" id="IPR029211">
    <property type="entry name" value="PfEMP1_ATS"/>
</dbReference>
<evidence type="ECO:0000259" key="3">
    <source>
        <dbReference type="Pfam" id="PF05424"/>
    </source>
</evidence>
<protein>
    <recommendedName>
        <fullName evidence="10">Erythrocyte membrane protein 1</fullName>
    </recommendedName>
</protein>
<evidence type="ECO:0000313" key="9">
    <source>
        <dbReference type="Proteomes" id="UP000019103"/>
    </source>
</evidence>
<feature type="domain" description="Duffy-binding-like" evidence="7">
    <location>
        <begin position="304"/>
        <end position="460"/>
    </location>
</feature>
<dbReference type="Pfam" id="PF21807">
    <property type="entry name" value="PfEMP1_CIDRalpha1_dom"/>
    <property type="match status" value="1"/>
</dbReference>
<dbReference type="Pfam" id="PF15447">
    <property type="entry name" value="NTS"/>
    <property type="match status" value="1"/>
</dbReference>
<evidence type="ECO:0000313" key="8">
    <source>
        <dbReference type="EMBL" id="ETW52027.1"/>
    </source>
</evidence>
<feature type="domain" description="Duffy-antigen binding" evidence="3">
    <location>
        <begin position="112"/>
        <end position="300"/>
    </location>
</feature>
<dbReference type="Gene3D" id="1.10.1900.40">
    <property type="entry name" value="Acidic terminal segments, variant surface antigen of PfEMP1"/>
    <property type="match status" value="2"/>
</dbReference>
<dbReference type="InterPro" id="IPR008602">
    <property type="entry name" value="Duffy-antigen-binding"/>
</dbReference>
<dbReference type="EMBL" id="KI927421">
    <property type="protein sequence ID" value="ETW52027.1"/>
    <property type="molecule type" value="Genomic_DNA"/>
</dbReference>
<dbReference type="Proteomes" id="UP000019103">
    <property type="component" value="Unassembled WGS sequence"/>
</dbReference>
<dbReference type="Pfam" id="PF05424">
    <property type="entry name" value="Duffy_binding"/>
    <property type="match status" value="3"/>
</dbReference>
<gene>
    <name evidence="8" type="ORF">PFUGPA_05971</name>
</gene>
<feature type="domain" description="Plasmodium falciparum erythrocyte membrane protein 1 acidic terminal segment" evidence="4">
    <location>
        <begin position="1700"/>
        <end position="1913"/>
    </location>
</feature>
<reference evidence="8 9" key="2">
    <citation type="submission" date="2013-02" db="EMBL/GenBank/DDBJ databases">
        <title>The Genome Sequence of Plasmodium falciparum Palo Alto/Uganda.</title>
        <authorList>
            <consortium name="The Broad Institute Genome Sequencing Platform"/>
            <consortium name="The Broad Institute Genome Sequencing Center for Infectious Disease"/>
            <person name="Neafsey D."/>
            <person name="Cheeseman I."/>
            <person name="Volkman S."/>
            <person name="Adams J."/>
            <person name="Walker B."/>
            <person name="Young S.K."/>
            <person name="Zeng Q."/>
            <person name="Gargeya S."/>
            <person name="Fitzgerald M."/>
            <person name="Haas B."/>
            <person name="Abouelleil A."/>
            <person name="Alvarado L."/>
            <person name="Arachchi H.M."/>
            <person name="Berlin A.M."/>
            <person name="Chapman S.B."/>
            <person name="Dewar J."/>
            <person name="Goldberg J."/>
            <person name="Griggs A."/>
            <person name="Gujja S."/>
            <person name="Hansen M."/>
            <person name="Howarth C."/>
            <person name="Imamovic A."/>
            <person name="Larimer J."/>
            <person name="McCowan C."/>
            <person name="Murphy C."/>
            <person name="Neiman D."/>
            <person name="Pearson M."/>
            <person name="Priest M."/>
            <person name="Roberts A."/>
            <person name="Saif S."/>
            <person name="Shea T."/>
            <person name="Sisk P."/>
            <person name="Sykes S."/>
            <person name="Wortman J."/>
            <person name="Nusbaum C."/>
            <person name="Birren B."/>
        </authorList>
    </citation>
    <scope>NUCLEOTIDE SEQUENCE [LARGE SCALE GENOMIC DNA]</scope>
    <source>
        <strain evidence="8 9">Palo Alto/Uganda</strain>
    </source>
</reference>
<dbReference type="Pfam" id="PF03011">
    <property type="entry name" value="PFEMP"/>
    <property type="match status" value="1"/>
</dbReference>
<proteinExistence type="predicted"/>
<dbReference type="Pfam" id="PF22672">
    <property type="entry name" value="DBL_C"/>
    <property type="match status" value="1"/>
</dbReference>
<reference evidence="8 9" key="1">
    <citation type="submission" date="2013-02" db="EMBL/GenBank/DDBJ databases">
        <title>The Genome Annotation of Plasmodium falciparum Palo Alto/Uganda.</title>
        <authorList>
            <consortium name="The Broad Institute Genome Sequencing Platform"/>
            <consortium name="The Broad Institute Genome Sequencing Center for Infectious Disease"/>
            <person name="Neafsey D."/>
            <person name="Hoffman S."/>
            <person name="Volkman S."/>
            <person name="Rosenthal P."/>
            <person name="Walker B."/>
            <person name="Young S.K."/>
            <person name="Zeng Q."/>
            <person name="Gargeya S."/>
            <person name="Fitzgerald M."/>
            <person name="Haas B."/>
            <person name="Abouelleil A."/>
            <person name="Allen A.W."/>
            <person name="Alvarado L."/>
            <person name="Arachchi H.M."/>
            <person name="Berlin A.M."/>
            <person name="Chapman S.B."/>
            <person name="Gainer-Dewar J."/>
            <person name="Goldberg J."/>
            <person name="Griggs A."/>
            <person name="Gujja S."/>
            <person name="Hansen M."/>
            <person name="Howarth C."/>
            <person name="Imamovic A."/>
            <person name="Ireland A."/>
            <person name="Larimer J."/>
            <person name="McCowan C."/>
            <person name="Murphy C."/>
            <person name="Pearson M."/>
            <person name="Poon T.W."/>
            <person name="Priest M."/>
            <person name="Roberts A."/>
            <person name="Saif S."/>
            <person name="Shea T."/>
            <person name="Sisk P."/>
            <person name="Sykes S."/>
            <person name="Wortman J."/>
            <person name="Nusbaum C."/>
            <person name="Birren B."/>
        </authorList>
    </citation>
    <scope>NUCLEOTIDE SEQUENCE [LARGE SCALE GENOMIC DNA]</scope>
    <source>
        <strain evidence="8 9">Palo Alto/Uganda</strain>
    </source>
</reference>
<dbReference type="FunFam" id="1.10.1900.40:FF:000001">
    <property type="entry name" value="Erythrocyte membrane protein 1"/>
    <property type="match status" value="1"/>
</dbReference>
<evidence type="ECO:0000259" key="6">
    <source>
        <dbReference type="Pfam" id="PF21807"/>
    </source>
</evidence>
<dbReference type="OMA" id="GENICNI"/>
<feature type="domain" description="Duffy-binding-like" evidence="2">
    <location>
        <begin position="572"/>
        <end position="715"/>
    </location>
</feature>
<evidence type="ECO:0000256" key="1">
    <source>
        <dbReference type="SAM" id="MobiDB-lite"/>
    </source>
</evidence>
<feature type="compositionally biased region" description="Basic and acidic residues" evidence="1">
    <location>
        <begin position="708"/>
        <end position="723"/>
    </location>
</feature>
<feature type="compositionally biased region" description="Acidic residues" evidence="1">
    <location>
        <begin position="724"/>
        <end position="736"/>
    </location>
</feature>
<feature type="compositionally biased region" description="Polar residues" evidence="1">
    <location>
        <begin position="1702"/>
        <end position="1711"/>
    </location>
</feature>
<sequence>MEPQGGSGGTQDDSAKDVLDRIGAEVQTIAHSAALGRSHNELQGRLSDARFREGHKFVPTDVKLCELDHRYHTNVTWGVIHPCDNRLANLYSEESASQCSTSRISGNNNDSGSCAPYRKLQLCDYNLEKITDTNVTNTHNLLVDVLLAAKHEGDSLSKYRNEHPDIIPSSNICTVLARSFADIGDIIRGKDLYVGNRKEKEKERLQQNLKEIFKKIHGRLTSSAKKQYNGDGPNYYKLREDWWNANRREVWKAIICSAPEDAKYFRKTACGEGTTSTQGKCRCAINDVPTNLDYVPQYLRWFEEWAEEFCRIKQLKLQKLEKECRGEGGNDKYCSRYGFDCTETIRKRNIFRPDPECTNCLFECNHYQDWIDNKKKEFEKQKKKCENEIYNTSTTNKRTNNNVNVMYYEEFYNKLQGKYKSTDMFLNSLNEENKCKSIEQTDEESKIDFNYIDSTFHHSKYCKPCPDCGVVKQNGGNFKVREETDAECQVKNDATPLDGVNITDIQVLYSGVERKDISEKLKDFCTKDNVSIIKENEKWKCYYINKDNIQCKMENSSQKVEGHSKIMKFDEFFTFWVTYMLNDCIDWKKKITKCINNGSAWRCKYGCKDNCDCFEKWVKKKQVEWNTMKEQYEKQTNLVNKYHFAILEGVLVLQFFPLIKKAYGNEDAIEKIKQFLDKKGKQEDDEIKDKRDIIDILLEHELDEAQECKDNNREEKNCSKEAHDDLDEEDDLDEDETHYNPCSAQPSGRYTVRVKDIAKQMHRRAKAQMRKNCVVDGDNKLEGDIFKVTFRNGGDGKGLDKDICNIDTKYSNDSRSHGEPCTGKDNGGERFKIGTRWLYFKENQKLYKEFYLPPRREHMCTSNLENLDVGSVTENGKAIHSLLGDVLLTAKMDAAEIIKRYAKQNGLSQKSDSIDAKHKESICRAVRYSFADIGDIIRGRDLWDEDKGAQEMEKHLQKIFQKIKEQIPEIQGKYNTDGKHKQLRADWWEANRRQVWQAIQCSLNTLKSSTADCKYNSGNIVPLDDYIPQRLRWMTEWAEWYCKVQKEAYEELVRDCGECKKNADSCTKGTPHCTSCDNQCKLYVTKIKKWEEQWNEIFYKYLILYRNAEITSPHGTNAYGGDVGDKDKPVAAFLQKLQEANKSSASKRSKRSIPRDTTSPYSSAAGYIHQELPYTQCQVQNQFCKKKHGEISSTATNNDKYAFMQPPKEYEKACICEKSMPKRVPTRPQEPWFYGWRTRTIHGMVWRRRRNNQKTTCDIVAEMLKDKNERTKVGESYTKENYPDWKCDDNKIKSGQYGACMPPRRQKLCLQYLEKPMKNTDGLKIAFLKCAAAETSLLWKKYKDDKKKVEKDNGTANDPDAQLNSGTIPDEFKRQMFYTFADYRDLCLDTDISSHKDTTKGICKVKYNIYDVFYKIRQSSISYRKNWWEKNGPEIWKGMLCALEKTLDDKKKLNDKYKYESVTFGDNSGPNLQTFSSRPQFLRWFTEWGEDFCKKQKKELVSLKKKCDNCTVSDSGTKDNTKMCNNKENCDACKTACTTYQSWIEKWKTQYKTQSKKYKDDKGKEPYKSIDEVKNSPNAFEYLDKQLKQFTCVSGDCNCMENSSKQQKQSSTDGDKMPESLDEKPKEVKEKCNCVPDECNALSISGSGFPDVSVFGGGVSEGKCNKLKGGLPEKSVHPPYDPTNDILKTTIPVGIALALASGKNTPSDTQNDIPTSDTPPPITDNEWNTLKDDFISQYLQSEQPKDVPNDYKSGDIPFNTQPNTLYFDKPEEKPFITSIHDRNLYTGEEYNYNVNMVNNDIPMSGKNDVYSGIDLINDTLSGNHNVDIYDELLKRKENELFGTNHVKQTSIHSVAKLTNSAPIHNQLELFHKWLDRHRDMCEKWNNKEELLDKLNEQWNKDNNNNSGTPSDNTTPTTGITPPTKK</sequence>
<evidence type="ECO:0000259" key="2">
    <source>
        <dbReference type="Pfam" id="PF03011"/>
    </source>
</evidence>
<dbReference type="Gene3D" id="1.20.1310.20">
    <property type="entry name" value="Duffy-antigen binding domain"/>
    <property type="match status" value="3"/>
</dbReference>
<feature type="domain" description="Plasmodium falciparum erythrocyte membrane protein-1 N-terminal segment" evidence="5">
    <location>
        <begin position="14"/>
        <end position="50"/>
    </location>
</feature>
<dbReference type="FunFam" id="1.20.58.830:FF:000021">
    <property type="entry name" value="Erythrocyte membrane protein 1, PfEMP1"/>
    <property type="match status" value="1"/>
</dbReference>
<dbReference type="InterPro" id="IPR029210">
    <property type="entry name" value="PfEMP1_NTS"/>
</dbReference>